<evidence type="ECO:0000313" key="2">
    <source>
        <dbReference type="EMBL" id="TII03469.1"/>
    </source>
</evidence>
<dbReference type="PANTHER" id="PTHR43581:SF2">
    <property type="entry name" value="EXCINUCLEASE ATPASE SUBUNIT"/>
    <property type="match status" value="1"/>
</dbReference>
<evidence type="ECO:0000313" key="3">
    <source>
        <dbReference type="Proteomes" id="UP000305785"/>
    </source>
</evidence>
<dbReference type="Proteomes" id="UP000305785">
    <property type="component" value="Unassembled WGS sequence"/>
</dbReference>
<dbReference type="InterPro" id="IPR051396">
    <property type="entry name" value="Bact_Antivir_Def_Nuclease"/>
</dbReference>
<dbReference type="InterPro" id="IPR041685">
    <property type="entry name" value="AAA_GajA/Old/RecF-like"/>
</dbReference>
<dbReference type="RefSeq" id="WP_105159124.1">
    <property type="nucleotide sequence ID" value="NZ_JAMDIS010000003.1"/>
</dbReference>
<gene>
    <name evidence="2" type="ORF">FAJ36_09450</name>
</gene>
<dbReference type="Gene3D" id="3.40.50.300">
    <property type="entry name" value="P-loop containing nucleotide triphosphate hydrolases"/>
    <property type="match status" value="2"/>
</dbReference>
<dbReference type="AlphaFoldDB" id="A0A4T2GV79"/>
<dbReference type="EMBL" id="SSXN01000017">
    <property type="protein sequence ID" value="TII03469.1"/>
    <property type="molecule type" value="Genomic_DNA"/>
</dbReference>
<sequence>MELTFKKFEIRGLHGYKDISLNFSNKTNIFVGENGLGKTTILNMLYYLLNGNYKELGKYNFNTIVLKMGEGDEIAFSKDDLLDYIDSPLTDEIVRKYLSDKRKVFDIERVVKMRKNREKSGRGIQEWVNDIDDSIQNRVKDAKKFESLDLNELYNLNREHNFRIPKNFFIYTLAYIYDETHIHHNENMNVNNPFAALSRKLNEIRRENKILYFPTYRRIEESLFEKEDLDNLPFREEIKANLINFGMDDVTSQIKEILYGIKTVTSRNYEQMTTGLLNQYIEETGFSFSFLETVKPETLRIALKRLGNKVSEETINKIIKKIEKKEFSIDKDKYLMNLLNKIIENYLELSKTDEKINSFVEVVNKYLVNKQYIYDQSSLDLDIYDKNGRKIELSQLSSGEKQIVSIFSKIILEDKEKIIALFDEPELSLSIEWQKDFLVDLSKSENLNFLMAVTHSPFIFENLFENACEIGVKMDDNVSYADEEFNND</sequence>
<accession>A0A4T2GV79</accession>
<dbReference type="SUPFAM" id="SSF52540">
    <property type="entry name" value="P-loop containing nucleoside triphosphate hydrolases"/>
    <property type="match status" value="1"/>
</dbReference>
<protein>
    <submittedName>
        <fullName evidence="2">DUF2813 domain-containing protein</fullName>
    </submittedName>
</protein>
<evidence type="ECO:0000259" key="1">
    <source>
        <dbReference type="Pfam" id="PF13175"/>
    </source>
</evidence>
<organism evidence="2 3">
    <name type="scientific">Streptococcus suis</name>
    <dbReference type="NCBI Taxonomy" id="1307"/>
    <lineage>
        <taxon>Bacteria</taxon>
        <taxon>Bacillati</taxon>
        <taxon>Bacillota</taxon>
        <taxon>Bacilli</taxon>
        <taxon>Lactobacillales</taxon>
        <taxon>Streptococcaceae</taxon>
        <taxon>Streptococcus</taxon>
    </lineage>
</organism>
<dbReference type="InterPro" id="IPR027417">
    <property type="entry name" value="P-loop_NTPase"/>
</dbReference>
<comment type="caution">
    <text evidence="2">The sequence shown here is derived from an EMBL/GenBank/DDBJ whole genome shotgun (WGS) entry which is preliminary data.</text>
</comment>
<name>A0A4T2GV79_STRSU</name>
<proteinExistence type="predicted"/>
<feature type="domain" description="Endonuclease GajA/Old nuclease/RecF-like AAA" evidence="1">
    <location>
        <begin position="6"/>
        <end position="459"/>
    </location>
</feature>
<dbReference type="PANTHER" id="PTHR43581">
    <property type="entry name" value="ATP/GTP PHOSPHATASE"/>
    <property type="match status" value="1"/>
</dbReference>
<reference evidence="2 3" key="1">
    <citation type="submission" date="2019-04" db="EMBL/GenBank/DDBJ databases">
        <title>Genome analysis of Streptococcus suis strain WUSS330.</title>
        <authorList>
            <person name="Chen H."/>
            <person name="Gao X."/>
            <person name="Wu Z."/>
        </authorList>
    </citation>
    <scope>NUCLEOTIDE SEQUENCE [LARGE SCALE GENOMIC DNA]</scope>
    <source>
        <strain evidence="2 3">WUSS330</strain>
    </source>
</reference>
<dbReference type="Pfam" id="PF13175">
    <property type="entry name" value="AAA_15"/>
    <property type="match status" value="1"/>
</dbReference>